<keyword evidence="2" id="KW-0547">Nucleotide-binding</keyword>
<dbReference type="InterPro" id="IPR045864">
    <property type="entry name" value="aa-tRNA-synth_II/BPL/LPL"/>
</dbReference>
<feature type="domain" description="Aminoacyl-transfer RNA synthetases class-II family profile" evidence="6">
    <location>
        <begin position="112"/>
        <end position="374"/>
    </location>
</feature>
<dbReference type="Gene3D" id="3.30.930.10">
    <property type="entry name" value="Bira Bifunctional Protein, Domain 2"/>
    <property type="match status" value="1"/>
</dbReference>
<dbReference type="RefSeq" id="WP_177264476.1">
    <property type="nucleotide sequence ID" value="NZ_JACRWC010000074.1"/>
</dbReference>
<dbReference type="GO" id="GO:0005524">
    <property type="term" value="F:ATP binding"/>
    <property type="evidence" value="ECO:0007669"/>
    <property type="project" value="UniProtKB-KW"/>
</dbReference>
<evidence type="ECO:0000313" key="7">
    <source>
        <dbReference type="EMBL" id="MBC5999557.1"/>
    </source>
</evidence>
<keyword evidence="3" id="KW-0067">ATP-binding</keyword>
<dbReference type="PROSITE" id="PS50862">
    <property type="entry name" value="AA_TRNA_LIGASE_II"/>
    <property type="match status" value="1"/>
</dbReference>
<sequence length="393" mass="45716">MWYKTEKIPAGDINFFLDMIPYISRHIEEIRRGEDGVEILCSEAHQEEVLASLTRLENMIGEGKFAKKDVKPTILEDFTDVPMQNTENIFEELLARGIIRKITEGVYAYSDIFLKVFRYFDRKIEENGFKQFPGIREYEFPVLYPLDSYQTGGYFESFPHHIMFQSVMKNDLEVIDRFAQKGVEKETLGTDMKTPVNVLRHAACVPVYEFLKNQIISPDTPEIYLVSGKCFRNEAGNVKELARLNEFFMKEYVFVGTAEQCEESVKKAKRLWLEWIRVFGLNCRISTATDSFFASNYKKLKLFQILGNSKQEFQVCLPGSDMFSSCGSVNFHRTHFTKPYNIRSSEDSYCYSACCAFGIDRLSYALLSQKGLDPDRWDQETYDEIFGITREKR</sequence>
<dbReference type="GO" id="GO:0016740">
    <property type="term" value="F:transferase activity"/>
    <property type="evidence" value="ECO:0007669"/>
    <property type="project" value="UniProtKB-ARBA"/>
</dbReference>
<proteinExistence type="predicted"/>
<dbReference type="GO" id="GO:0006418">
    <property type="term" value="P:tRNA aminoacylation for protein translation"/>
    <property type="evidence" value="ECO:0007669"/>
    <property type="project" value="InterPro"/>
</dbReference>
<dbReference type="Proteomes" id="UP000644115">
    <property type="component" value="Unassembled WGS sequence"/>
</dbReference>
<evidence type="ECO:0000256" key="4">
    <source>
        <dbReference type="ARBA" id="ARBA00022917"/>
    </source>
</evidence>
<dbReference type="InterPro" id="IPR002314">
    <property type="entry name" value="aa-tRNA-synt_IIb"/>
</dbReference>
<dbReference type="GO" id="GO:0004812">
    <property type="term" value="F:aminoacyl-tRNA ligase activity"/>
    <property type="evidence" value="ECO:0007669"/>
    <property type="project" value="UniProtKB-KW"/>
</dbReference>
<accession>A0A923SLX2</accession>
<keyword evidence="1" id="KW-0436">Ligase</keyword>
<dbReference type="SUPFAM" id="SSF55681">
    <property type="entry name" value="Class II aaRS and biotin synthetases"/>
    <property type="match status" value="1"/>
</dbReference>
<name>A0A923SLX2_9FIRM</name>
<gene>
    <name evidence="7" type="ORF">H8876_06050</name>
</gene>
<reference evidence="7" key="1">
    <citation type="submission" date="2020-08" db="EMBL/GenBank/DDBJ databases">
        <authorList>
            <person name="Liu C."/>
            <person name="Sun Q."/>
        </authorList>
    </citation>
    <scope>NUCLEOTIDE SEQUENCE</scope>
    <source>
        <strain evidence="7">BX16</strain>
    </source>
</reference>
<evidence type="ECO:0000256" key="3">
    <source>
        <dbReference type="ARBA" id="ARBA00022840"/>
    </source>
</evidence>
<dbReference type="GO" id="GO:0140096">
    <property type="term" value="F:catalytic activity, acting on a protein"/>
    <property type="evidence" value="ECO:0007669"/>
    <property type="project" value="UniProtKB-ARBA"/>
</dbReference>
<keyword evidence="5" id="KW-0030">Aminoacyl-tRNA synthetase</keyword>
<keyword evidence="4" id="KW-0648">Protein biosynthesis</keyword>
<comment type="caution">
    <text evidence="7">The sequence shown here is derived from an EMBL/GenBank/DDBJ whole genome shotgun (WGS) entry which is preliminary data.</text>
</comment>
<evidence type="ECO:0000256" key="2">
    <source>
        <dbReference type="ARBA" id="ARBA00022741"/>
    </source>
</evidence>
<protein>
    <recommendedName>
        <fullName evidence="6">Aminoacyl-transfer RNA synthetases class-II family profile domain-containing protein</fullName>
    </recommendedName>
</protein>
<evidence type="ECO:0000313" key="8">
    <source>
        <dbReference type="Proteomes" id="UP000644115"/>
    </source>
</evidence>
<organism evidence="7 8">
    <name type="scientific">Lentihominibacter faecis</name>
    <dbReference type="NCBI Taxonomy" id="2764712"/>
    <lineage>
        <taxon>Bacteria</taxon>
        <taxon>Bacillati</taxon>
        <taxon>Bacillota</taxon>
        <taxon>Clostridia</taxon>
        <taxon>Peptostreptococcales</taxon>
        <taxon>Anaerovoracaceae</taxon>
        <taxon>Lentihominibacter</taxon>
    </lineage>
</organism>
<dbReference type="AlphaFoldDB" id="A0A923SLX2"/>
<dbReference type="Pfam" id="PF00587">
    <property type="entry name" value="tRNA-synt_2b"/>
    <property type="match status" value="1"/>
</dbReference>
<evidence type="ECO:0000256" key="5">
    <source>
        <dbReference type="ARBA" id="ARBA00023146"/>
    </source>
</evidence>
<evidence type="ECO:0000256" key="1">
    <source>
        <dbReference type="ARBA" id="ARBA00022598"/>
    </source>
</evidence>
<dbReference type="InterPro" id="IPR006195">
    <property type="entry name" value="aa-tRNA-synth_II"/>
</dbReference>
<evidence type="ECO:0000259" key="6">
    <source>
        <dbReference type="PROSITE" id="PS50862"/>
    </source>
</evidence>
<dbReference type="EMBL" id="JACRWC010000074">
    <property type="protein sequence ID" value="MBC5999557.1"/>
    <property type="molecule type" value="Genomic_DNA"/>
</dbReference>
<keyword evidence="8" id="KW-1185">Reference proteome</keyword>